<dbReference type="EMBL" id="JAPFFF010000045">
    <property type="protein sequence ID" value="KAK8840572.1"/>
    <property type="molecule type" value="Genomic_DNA"/>
</dbReference>
<evidence type="ECO:0000256" key="3">
    <source>
        <dbReference type="PROSITE-ProRule" id="PRU00023"/>
    </source>
</evidence>
<dbReference type="Proteomes" id="UP001470230">
    <property type="component" value="Unassembled WGS sequence"/>
</dbReference>
<organism evidence="4 5">
    <name type="scientific">Tritrichomonas musculus</name>
    <dbReference type="NCBI Taxonomy" id="1915356"/>
    <lineage>
        <taxon>Eukaryota</taxon>
        <taxon>Metamonada</taxon>
        <taxon>Parabasalia</taxon>
        <taxon>Tritrichomonadida</taxon>
        <taxon>Tritrichomonadidae</taxon>
        <taxon>Tritrichomonas</taxon>
    </lineage>
</organism>
<dbReference type="PROSITE" id="PS50088">
    <property type="entry name" value="ANK_REPEAT"/>
    <property type="match status" value="1"/>
</dbReference>
<dbReference type="PANTHER" id="PTHR24198">
    <property type="entry name" value="ANKYRIN REPEAT AND PROTEIN KINASE DOMAIN-CONTAINING PROTEIN"/>
    <property type="match status" value="1"/>
</dbReference>
<dbReference type="PROSITE" id="PS50297">
    <property type="entry name" value="ANK_REP_REGION"/>
    <property type="match status" value="1"/>
</dbReference>
<evidence type="ECO:0000313" key="4">
    <source>
        <dbReference type="EMBL" id="KAK8840572.1"/>
    </source>
</evidence>
<dbReference type="InterPro" id="IPR002110">
    <property type="entry name" value="Ankyrin_rpt"/>
</dbReference>
<keyword evidence="5" id="KW-1185">Reference proteome</keyword>
<evidence type="ECO:0000256" key="1">
    <source>
        <dbReference type="ARBA" id="ARBA00022737"/>
    </source>
</evidence>
<dbReference type="SMART" id="SM00248">
    <property type="entry name" value="ANK"/>
    <property type="match status" value="16"/>
</dbReference>
<dbReference type="Gene3D" id="1.25.40.20">
    <property type="entry name" value="Ankyrin repeat-containing domain"/>
    <property type="match status" value="4"/>
</dbReference>
<proteinExistence type="predicted"/>
<keyword evidence="1" id="KW-0677">Repeat</keyword>
<comment type="caution">
    <text evidence="4">The sequence shown here is derived from an EMBL/GenBank/DDBJ whole genome shotgun (WGS) entry which is preliminary data.</text>
</comment>
<sequence length="1652" mass="190102">MLHTGLPPSILAFTRAKDVIKRNPKKKTKSLNLINQTIDLCKYLPRDFTITTNNGSYTFNVEILKDTSPVIWKHLRENPNIFQYHIDINDDENIMGKFEQLLLGQKVIFNESELPIAFNITQLLGILKIQKYLNKCCLYNSNPYGSINNSIIQLTKSSFKEFLKKKIHKSFVITTNNKKYACNKFGVYSSKVIRDFIQSNPEATQYTYDFENEFDEFQLISNFFNAEPIQITSNNMNSLKKISEDLKIEFIIDDVTKFIDTYENSVQTIDEKQIIIDEINEIFHQLYHINEISVESVKDSIIESSFSYGEENVQELAAFILHVIHTKYFLHSYLIDLLITLNEAADEENDLNILLPFLVKQLMIQIGKNKLNCSFIYLLHKKGIISKEEIVNKIILVDVFLKNSNEQPEVSDTFNHQHHSNIVCWFFPELIKLKQIETSQLMNFLQPKTRTFISKFLPDKIEEFEKMRDSGEPNDLITKAILHDDVDLLQLVISKNNIDISNNKNRIPFNIFESFITDSNYLNYSAAYGSIKCFKYLLLNHAELTSSSLGFAILGGNTEIIVTVDQNSKKQKNQKHKKKKKFNYEEDEDEEIFAPIHARFNNYDVGYPHNHIGNVYNDVEIDEDEGSDDNNFNNKKKNDKNENYQNNLAAYYAIMQHQNDLFDWVMEKKFMSKGITGNSLSRIAMMSAKNGNIHSLIHCIDNGLDLNSLSRDFCEKLIKASSENGFLKLTEFILSLLKSKIDLISSSQTELPLIRQLDSSVSFGNISIFKLFLQMRSKVFDLERPLIIAVKRDYINICKLIIETTFEEKIQLSRDCMITILAQSIQSNSSEIFQYLIDKFKLDFIMKKFSVSSYDFSNFLLNGCESGNFNAVKLITSVILEKKLDVSFTDPFIAAASSESFEICEYFVKNKVFLNFMKLSKSASKLVAGNEQIFNLLIDIVDPEVKETFMKNLLSESIKQQKITYIERLLKENTPYDKALFEAVKFKNVDIVNIILKHDSSPPYINQISPNGTALNIAASSNNLAIVQRLLSLPGINASLYGKGCSTPLISSIRNYYIEVMNAILDFYGDGIQSQMWQIDEAFKYIFQKFSSNGEYRNPIGTCIYGCSSNKSSEKNLNKDEKLKILDVINRLIQIKNIDLNHPINTDTFLTYACKINEIDLIKILLKSDNIDVNLYDTESGNTPLMIAIENKNSEIAQFLIEFPQTNINLKNYANNTALTLAVNKEMKEIVSLLLNNERFNPTESCINYAFFISNVEIALQLISVKELDVNARFDAMKANHWSSSQWKQEIEPTTSLLHSIPNNNTQKVDIIINHPTFDPIKSQLKMALFKSIDQNKGEIFKKLLKLVNNDVNIYNQNGDSLFLYAVVNGCHEIVSRIVDNPTFDAKKSNLYKAFMISSFIEDNENDRTERALVGIMEVICQYDKEHDHLIDFNNLLPNGKSFYTSINRQIKNIGELATFFLKNGVDPNMPDERGIYPLEYAIGISSLEFVQVLILSGKIDFTIRLKNNIFSMSQNNQTYLHLAARCNDKNILNEIIKLNIIDVNSTDDLGETPLMEACKYNRLKNVHLLFQIKELNYLYHNNLGEDAIKIVQKFSNNFNYCGANRYRRMNGRESYLSELSSIISDNISELCNNLHDNLYQNEEYHDYDDSD</sequence>
<evidence type="ECO:0008006" key="6">
    <source>
        <dbReference type="Google" id="ProtNLM"/>
    </source>
</evidence>
<dbReference type="PANTHER" id="PTHR24198:SF165">
    <property type="entry name" value="ANKYRIN REPEAT-CONTAINING PROTEIN-RELATED"/>
    <property type="match status" value="1"/>
</dbReference>
<evidence type="ECO:0000256" key="2">
    <source>
        <dbReference type="ARBA" id="ARBA00023043"/>
    </source>
</evidence>
<feature type="repeat" description="ANK" evidence="3">
    <location>
        <begin position="1180"/>
        <end position="1202"/>
    </location>
</feature>
<dbReference type="InterPro" id="IPR036770">
    <property type="entry name" value="Ankyrin_rpt-contain_sf"/>
</dbReference>
<evidence type="ECO:0000313" key="5">
    <source>
        <dbReference type="Proteomes" id="UP001470230"/>
    </source>
</evidence>
<dbReference type="Pfam" id="PF12796">
    <property type="entry name" value="Ank_2"/>
    <property type="match status" value="2"/>
</dbReference>
<dbReference type="SUPFAM" id="SSF48403">
    <property type="entry name" value="Ankyrin repeat"/>
    <property type="match status" value="4"/>
</dbReference>
<protein>
    <recommendedName>
        <fullName evidence="6">Ankyrin</fullName>
    </recommendedName>
</protein>
<accession>A0ABR2H4R6</accession>
<gene>
    <name evidence="4" type="ORF">M9Y10_030782</name>
</gene>
<reference evidence="4 5" key="1">
    <citation type="submission" date="2024-04" db="EMBL/GenBank/DDBJ databases">
        <title>Tritrichomonas musculus Genome.</title>
        <authorList>
            <person name="Alves-Ferreira E."/>
            <person name="Grigg M."/>
            <person name="Lorenzi H."/>
            <person name="Galac M."/>
        </authorList>
    </citation>
    <scope>NUCLEOTIDE SEQUENCE [LARGE SCALE GENOMIC DNA]</scope>
    <source>
        <strain evidence="4 5">EAF2021</strain>
    </source>
</reference>
<name>A0ABR2H4R6_9EUKA</name>
<keyword evidence="2 3" id="KW-0040">ANK repeat</keyword>